<feature type="transmembrane region" description="Helical" evidence="6">
    <location>
        <begin position="53"/>
        <end position="71"/>
    </location>
</feature>
<keyword evidence="4 6" id="KW-1133">Transmembrane helix</keyword>
<feature type="transmembrane region" description="Helical" evidence="6">
    <location>
        <begin position="78"/>
        <end position="98"/>
    </location>
</feature>
<accession>A0ABU8ERV1</accession>
<gene>
    <name evidence="7" type="ORF">WAE96_08205</name>
</gene>
<evidence type="ECO:0000256" key="6">
    <source>
        <dbReference type="SAM" id="Phobius"/>
    </source>
</evidence>
<dbReference type="EMBL" id="JBAWKS010000001">
    <property type="protein sequence ID" value="MEI4549678.1"/>
    <property type="molecule type" value="Genomic_DNA"/>
</dbReference>
<keyword evidence="5 6" id="KW-0472">Membrane</keyword>
<name>A0ABU8ERV1_9GAMM</name>
<evidence type="ECO:0000256" key="1">
    <source>
        <dbReference type="ARBA" id="ARBA00004141"/>
    </source>
</evidence>
<feature type="transmembrane region" description="Helical" evidence="6">
    <location>
        <begin position="134"/>
        <end position="152"/>
    </location>
</feature>
<evidence type="ECO:0000256" key="5">
    <source>
        <dbReference type="ARBA" id="ARBA00023136"/>
    </source>
</evidence>
<evidence type="ECO:0000313" key="7">
    <source>
        <dbReference type="EMBL" id="MEI4549678.1"/>
    </source>
</evidence>
<dbReference type="RefSeq" id="WP_336435140.1">
    <property type="nucleotide sequence ID" value="NZ_JBAWKS010000001.1"/>
</dbReference>
<feature type="transmembrane region" description="Helical" evidence="6">
    <location>
        <begin position="158"/>
        <end position="179"/>
    </location>
</feature>
<feature type="transmembrane region" description="Helical" evidence="6">
    <location>
        <begin position="191"/>
        <end position="209"/>
    </location>
</feature>
<comment type="similarity">
    <text evidence="2">Belongs to the TMEM86 family.</text>
</comment>
<comment type="subcellular location">
    <subcellularLocation>
        <location evidence="1">Membrane</location>
        <topology evidence="1">Multi-pass membrane protein</topology>
    </subcellularLocation>
</comment>
<reference evidence="7 8" key="1">
    <citation type="submission" date="2023-12" db="EMBL/GenBank/DDBJ databases">
        <title>Friends and Foes: Symbiotic and Algicidal bacterial influence on Karenia brevis blooms.</title>
        <authorList>
            <person name="Fei C."/>
            <person name="Mohamed A.R."/>
            <person name="Booker A."/>
            <person name="Arshad M."/>
            <person name="Klass S."/>
            <person name="Ahn S."/>
            <person name="Gilbert P.M."/>
            <person name="Heil C.A."/>
            <person name="Martinez J.M."/>
            <person name="Amin S.A."/>
        </authorList>
    </citation>
    <scope>NUCLEOTIDE SEQUENCE [LARGE SCALE GENOMIC DNA]</scope>
    <source>
        <strain evidence="7 8">CE15</strain>
    </source>
</reference>
<organism evidence="7 8">
    <name type="scientific">Pseudoalteromonas spongiae</name>
    <dbReference type="NCBI Taxonomy" id="298657"/>
    <lineage>
        <taxon>Bacteria</taxon>
        <taxon>Pseudomonadati</taxon>
        <taxon>Pseudomonadota</taxon>
        <taxon>Gammaproteobacteria</taxon>
        <taxon>Alteromonadales</taxon>
        <taxon>Pseudoalteromonadaceae</taxon>
        <taxon>Pseudoalteromonas</taxon>
    </lineage>
</organism>
<feature type="transmembrane region" description="Helical" evidence="6">
    <location>
        <begin position="26"/>
        <end position="47"/>
    </location>
</feature>
<dbReference type="Pfam" id="PF07947">
    <property type="entry name" value="YhhN"/>
    <property type="match status" value="1"/>
</dbReference>
<keyword evidence="8" id="KW-1185">Reference proteome</keyword>
<dbReference type="InterPro" id="IPR012506">
    <property type="entry name" value="TMEM86B-like"/>
</dbReference>
<dbReference type="Proteomes" id="UP001382455">
    <property type="component" value="Unassembled WGS sequence"/>
</dbReference>
<protein>
    <submittedName>
        <fullName evidence="7">Lysoplasmalogenase</fullName>
    </submittedName>
</protein>
<evidence type="ECO:0000256" key="3">
    <source>
        <dbReference type="ARBA" id="ARBA00022692"/>
    </source>
</evidence>
<keyword evidence="3 6" id="KW-0812">Transmembrane</keyword>
<feature type="transmembrane region" description="Helical" evidence="6">
    <location>
        <begin position="104"/>
        <end position="122"/>
    </location>
</feature>
<evidence type="ECO:0000256" key="4">
    <source>
        <dbReference type="ARBA" id="ARBA00022989"/>
    </source>
</evidence>
<evidence type="ECO:0000256" key="2">
    <source>
        <dbReference type="ARBA" id="ARBA00007375"/>
    </source>
</evidence>
<comment type="caution">
    <text evidence="7">The sequence shown here is derived from an EMBL/GenBank/DDBJ whole genome shotgun (WGS) entry which is preliminary data.</text>
</comment>
<sequence>MFNTLLPFIFISAYSHIYFDSLKKDALCYIFKPLTTILIICLAYLQTTTFTPVHYWVFGGLVFSLIGDIFLMLKKDYFLQGLIAFFIAHVAYVIAFTDTTGFEFNGWLLLFLLAYAGILIAVLNKHLGKLRIPVYAYATALTLMVLTSYNFFQLSWHYMSLYAFVGALFFMVSDSILAYRRFVKEYAWSQPAILATYYIAQSMIALSLTN</sequence>
<dbReference type="PANTHER" id="PTHR31885:SF6">
    <property type="entry name" value="GH04784P"/>
    <property type="match status" value="1"/>
</dbReference>
<proteinExistence type="inferred from homology"/>
<dbReference type="PANTHER" id="PTHR31885">
    <property type="entry name" value="GH04784P"/>
    <property type="match status" value="1"/>
</dbReference>
<evidence type="ECO:0000313" key="8">
    <source>
        <dbReference type="Proteomes" id="UP001382455"/>
    </source>
</evidence>